<dbReference type="InterPro" id="IPR029000">
    <property type="entry name" value="Cyclophilin-like_dom_sf"/>
</dbReference>
<dbReference type="Proteomes" id="UP000216998">
    <property type="component" value="Unassembled WGS sequence"/>
</dbReference>
<evidence type="ECO:0000259" key="2">
    <source>
        <dbReference type="PROSITE" id="PS50072"/>
    </source>
</evidence>
<reference evidence="3 4" key="1">
    <citation type="submission" date="2017-07" db="EMBL/GenBank/DDBJ databases">
        <title>Niveispirillum cyanobacteriorum sp. nov., isolated from cyanobacterial aggregates in a eutrophic lake.</title>
        <authorList>
            <person name="Cai H."/>
        </authorList>
    </citation>
    <scope>NUCLEOTIDE SEQUENCE [LARGE SCALE GENOMIC DNA]</scope>
    <source>
        <strain evidence="4">TH1-14</strain>
    </source>
</reference>
<dbReference type="OrthoDB" id="9807797at2"/>
<dbReference type="InterPro" id="IPR002130">
    <property type="entry name" value="Cyclophilin-type_PPIase_dom"/>
</dbReference>
<keyword evidence="3" id="KW-0413">Isomerase</keyword>
<dbReference type="GO" id="GO:0003755">
    <property type="term" value="F:peptidyl-prolyl cis-trans isomerase activity"/>
    <property type="evidence" value="ECO:0007669"/>
    <property type="project" value="InterPro"/>
</dbReference>
<evidence type="ECO:0000256" key="1">
    <source>
        <dbReference type="SAM" id="SignalP"/>
    </source>
</evidence>
<feature type="chain" id="PRO_5012355259" evidence="1">
    <location>
        <begin position="21"/>
        <end position="300"/>
    </location>
</feature>
<sequence>MRLTLLATAALLALSLPATAQEAPKRQTPAEVLAASPASDWRAPVPENTFYIDLPGGRVVIELAPAFAPIHVENMRKLARENWYEGTFIVRVQDNYVTQWGMPDETPKPMKTALDKLAPEFTIKDGAKTLPFAKLPDPDAYAPEVGISDIFPAARDPKTGEAWMTHCYGIVGVGRGLALDSGSGAELYTVIGHSPRPLDKVITLVGRVLKGMELLTALPRGTGTLGFYEKAEQRVPINAVRLAADVPEAEQEKIEVLSGQSETYTKWRDARRFRQDDFFIRASGHIDVCNAMPPVRAIKG</sequence>
<dbReference type="Pfam" id="PF00160">
    <property type="entry name" value="Pro_isomerase"/>
    <property type="match status" value="1"/>
</dbReference>
<accession>A0A255Z4U6</accession>
<feature type="domain" description="PPIase cyclophilin-type" evidence="2">
    <location>
        <begin position="55"/>
        <end position="242"/>
    </location>
</feature>
<dbReference type="RefSeq" id="WP_094454907.1">
    <property type="nucleotide sequence ID" value="NZ_NOXU01000024.1"/>
</dbReference>
<keyword evidence="1" id="KW-0732">Signal</keyword>
<evidence type="ECO:0000313" key="4">
    <source>
        <dbReference type="Proteomes" id="UP000216998"/>
    </source>
</evidence>
<keyword evidence="4" id="KW-1185">Reference proteome</keyword>
<organism evidence="3 4">
    <name type="scientific">Niveispirillum lacus</name>
    <dbReference type="NCBI Taxonomy" id="1981099"/>
    <lineage>
        <taxon>Bacteria</taxon>
        <taxon>Pseudomonadati</taxon>
        <taxon>Pseudomonadota</taxon>
        <taxon>Alphaproteobacteria</taxon>
        <taxon>Rhodospirillales</taxon>
        <taxon>Azospirillaceae</taxon>
        <taxon>Niveispirillum</taxon>
    </lineage>
</organism>
<feature type="signal peptide" evidence="1">
    <location>
        <begin position="1"/>
        <end position="20"/>
    </location>
</feature>
<protein>
    <submittedName>
        <fullName evidence="3">Peptidylprolyl isomerase</fullName>
    </submittedName>
</protein>
<dbReference type="EMBL" id="NOXU01000024">
    <property type="protein sequence ID" value="OYQ35905.1"/>
    <property type="molecule type" value="Genomic_DNA"/>
</dbReference>
<dbReference type="PROSITE" id="PS50072">
    <property type="entry name" value="CSA_PPIASE_2"/>
    <property type="match status" value="1"/>
</dbReference>
<name>A0A255Z4U6_9PROT</name>
<dbReference type="AlphaFoldDB" id="A0A255Z4U6"/>
<dbReference type="SUPFAM" id="SSF50891">
    <property type="entry name" value="Cyclophilin-like"/>
    <property type="match status" value="1"/>
</dbReference>
<proteinExistence type="predicted"/>
<comment type="caution">
    <text evidence="3">The sequence shown here is derived from an EMBL/GenBank/DDBJ whole genome shotgun (WGS) entry which is preliminary data.</text>
</comment>
<gene>
    <name evidence="3" type="ORF">CHU95_06490</name>
</gene>
<evidence type="ECO:0000313" key="3">
    <source>
        <dbReference type="EMBL" id="OYQ35905.1"/>
    </source>
</evidence>
<dbReference type="Gene3D" id="2.40.100.10">
    <property type="entry name" value="Cyclophilin-like"/>
    <property type="match status" value="1"/>
</dbReference>